<dbReference type="KEGG" id="abp:AGABI1DRAFT46435"/>
<dbReference type="OrthoDB" id="3054003at2759"/>
<sequence>MASTGGSAPPVFADGAKFNGMNWVTWKGLIKIAADLRGVYGYLDGTVINPNSVGPISPSAIPIPLTPTDNTTTTHPPIPAETTWESTSPSPSEWRVRNAWAMGLLIYNTSDPVGLGINIHGTAADAWKSYT</sequence>
<feature type="non-terminal residue" evidence="1">
    <location>
        <position position="131"/>
    </location>
</feature>
<dbReference type="Proteomes" id="UP000008493">
    <property type="component" value="Unassembled WGS sequence"/>
</dbReference>
<protein>
    <submittedName>
        <fullName evidence="1">Uncharacterized protein</fullName>
    </submittedName>
</protein>
<dbReference type="HOGENOM" id="CLU_135711_0_0_1"/>
<dbReference type="RefSeq" id="XP_007333887.1">
    <property type="nucleotide sequence ID" value="XM_007333825.1"/>
</dbReference>
<dbReference type="OMA" id="GMNWVTW"/>
<gene>
    <name evidence="1" type="ORF">AGABI1DRAFT_46435</name>
</gene>
<dbReference type="AlphaFoldDB" id="K5VLY8"/>
<evidence type="ECO:0000313" key="1">
    <source>
        <dbReference type="EMBL" id="EKM75439.1"/>
    </source>
</evidence>
<accession>K5VLY8</accession>
<proteinExistence type="predicted"/>
<dbReference type="GeneID" id="18829641"/>
<name>K5VLY8_AGABU</name>
<keyword evidence="2" id="KW-1185">Reference proteome</keyword>
<reference evidence="2" key="1">
    <citation type="journal article" date="2012" name="Proc. Natl. Acad. Sci. U.S.A.">
        <title>Genome sequence of the button mushroom Agaricus bisporus reveals mechanisms governing adaptation to a humic-rich ecological niche.</title>
        <authorList>
            <person name="Morin E."/>
            <person name="Kohler A."/>
            <person name="Baker A.R."/>
            <person name="Foulongne-Oriol M."/>
            <person name="Lombard V."/>
            <person name="Nagy L.G."/>
            <person name="Ohm R.A."/>
            <person name="Patyshakuliyeva A."/>
            <person name="Brun A."/>
            <person name="Aerts A.L."/>
            <person name="Bailey A.M."/>
            <person name="Billette C."/>
            <person name="Coutinho P.M."/>
            <person name="Deakin G."/>
            <person name="Doddapaneni H."/>
            <person name="Floudas D."/>
            <person name="Grimwood J."/>
            <person name="Hilden K."/>
            <person name="Kuees U."/>
            <person name="LaButti K.M."/>
            <person name="Lapidus A."/>
            <person name="Lindquist E.A."/>
            <person name="Lucas S.M."/>
            <person name="Murat C."/>
            <person name="Riley R.W."/>
            <person name="Salamov A.A."/>
            <person name="Schmutz J."/>
            <person name="Subramanian V."/>
            <person name="Woesten H.A.B."/>
            <person name="Xu J."/>
            <person name="Eastwood D.C."/>
            <person name="Foster G.D."/>
            <person name="Sonnenberg A.S."/>
            <person name="Cullen D."/>
            <person name="de Vries R.P."/>
            <person name="Lundell T."/>
            <person name="Hibbett D.S."/>
            <person name="Henrissat B."/>
            <person name="Burton K.S."/>
            <person name="Kerrigan R.W."/>
            <person name="Challen M.P."/>
            <person name="Grigoriev I.V."/>
            <person name="Martin F."/>
        </authorList>
    </citation>
    <scope>NUCLEOTIDE SEQUENCE [LARGE SCALE GENOMIC DNA]</scope>
    <source>
        <strain evidence="2">JB137-S8 / ATCC MYA-4627 / FGSC 10392</strain>
    </source>
</reference>
<dbReference type="InParanoid" id="K5VLY8"/>
<evidence type="ECO:0000313" key="2">
    <source>
        <dbReference type="Proteomes" id="UP000008493"/>
    </source>
</evidence>
<dbReference type="EMBL" id="JH971413">
    <property type="protein sequence ID" value="EKM75439.1"/>
    <property type="molecule type" value="Genomic_DNA"/>
</dbReference>
<organism evidence="1 2">
    <name type="scientific">Agaricus bisporus var. burnettii (strain JB137-S8 / ATCC MYA-4627 / FGSC 10392)</name>
    <name type="common">White button mushroom</name>
    <dbReference type="NCBI Taxonomy" id="597362"/>
    <lineage>
        <taxon>Eukaryota</taxon>
        <taxon>Fungi</taxon>
        <taxon>Dikarya</taxon>
        <taxon>Basidiomycota</taxon>
        <taxon>Agaricomycotina</taxon>
        <taxon>Agaricomycetes</taxon>
        <taxon>Agaricomycetidae</taxon>
        <taxon>Agaricales</taxon>
        <taxon>Agaricineae</taxon>
        <taxon>Agaricaceae</taxon>
        <taxon>Agaricus</taxon>
    </lineage>
</organism>